<evidence type="ECO:0000313" key="5">
    <source>
        <dbReference type="Proteomes" id="UP001447188"/>
    </source>
</evidence>
<dbReference type="InterPro" id="IPR023298">
    <property type="entry name" value="ATPase_P-typ_TM_dom_sf"/>
</dbReference>
<feature type="compositionally biased region" description="Polar residues" evidence="1">
    <location>
        <begin position="52"/>
        <end position="63"/>
    </location>
</feature>
<gene>
    <name evidence="4" type="primary">DRS2_3</name>
    <name evidence="4" type="ORF">Q9L58_003907</name>
</gene>
<feature type="compositionally biased region" description="Pro residues" evidence="1">
    <location>
        <begin position="26"/>
        <end position="39"/>
    </location>
</feature>
<proteinExistence type="predicted"/>
<dbReference type="Pfam" id="PF16209">
    <property type="entry name" value="PhoLip_ATPase_N"/>
    <property type="match status" value="1"/>
</dbReference>
<evidence type="ECO:0000313" key="4">
    <source>
        <dbReference type="EMBL" id="KAL0637084.1"/>
    </source>
</evidence>
<protein>
    <submittedName>
        <fullName evidence="4">Aminophospholipid translocase</fullName>
    </submittedName>
</protein>
<dbReference type="Gene3D" id="2.70.150.10">
    <property type="entry name" value="Calcium-transporting ATPase, cytoplasmic transduction domain A"/>
    <property type="match status" value="1"/>
</dbReference>
<feature type="compositionally biased region" description="Low complexity" evidence="1">
    <location>
        <begin position="1"/>
        <end position="11"/>
    </location>
</feature>
<feature type="domain" description="P-type ATPase N-terminal" evidence="3">
    <location>
        <begin position="194"/>
        <end position="260"/>
    </location>
</feature>
<feature type="region of interest" description="Disordered" evidence="1">
    <location>
        <begin position="152"/>
        <end position="174"/>
    </location>
</feature>
<dbReference type="PANTHER" id="PTHR24092:SF150">
    <property type="entry name" value="PHOSPHOLIPID-TRANSPORTING ATPASE"/>
    <property type="match status" value="1"/>
</dbReference>
<dbReference type="InterPro" id="IPR059000">
    <property type="entry name" value="ATPase_P-type_domA"/>
</dbReference>
<dbReference type="InterPro" id="IPR032631">
    <property type="entry name" value="P-type_ATPase_N"/>
</dbReference>
<dbReference type="InterPro" id="IPR008250">
    <property type="entry name" value="ATPase_P-typ_transduc_dom_A_sf"/>
</dbReference>
<dbReference type="SUPFAM" id="SSF81653">
    <property type="entry name" value="Calcium ATPase, transduction domain A"/>
    <property type="match status" value="1"/>
</dbReference>
<dbReference type="SUPFAM" id="SSF81665">
    <property type="entry name" value="Calcium ATPase, transmembrane domain M"/>
    <property type="match status" value="1"/>
</dbReference>
<reference evidence="4 5" key="1">
    <citation type="submission" date="2024-02" db="EMBL/GenBank/DDBJ databases">
        <title>Discinaceae phylogenomics.</title>
        <authorList>
            <person name="Dirks A.C."/>
            <person name="James T.Y."/>
        </authorList>
    </citation>
    <scope>NUCLEOTIDE SEQUENCE [LARGE SCALE GENOMIC DNA]</scope>
    <source>
        <strain evidence="4 5">ACD0624</strain>
    </source>
</reference>
<dbReference type="Proteomes" id="UP001447188">
    <property type="component" value="Unassembled WGS sequence"/>
</dbReference>
<evidence type="ECO:0000259" key="2">
    <source>
        <dbReference type="Pfam" id="PF00122"/>
    </source>
</evidence>
<evidence type="ECO:0000259" key="3">
    <source>
        <dbReference type="Pfam" id="PF16209"/>
    </source>
</evidence>
<feature type="region of interest" description="Disordered" evidence="1">
    <location>
        <begin position="75"/>
        <end position="119"/>
    </location>
</feature>
<dbReference type="EMBL" id="JBBBZM010000039">
    <property type="protein sequence ID" value="KAL0637084.1"/>
    <property type="molecule type" value="Genomic_DNA"/>
</dbReference>
<organism evidence="4 5">
    <name type="scientific">Discina gigas</name>
    <dbReference type="NCBI Taxonomy" id="1032678"/>
    <lineage>
        <taxon>Eukaryota</taxon>
        <taxon>Fungi</taxon>
        <taxon>Dikarya</taxon>
        <taxon>Ascomycota</taxon>
        <taxon>Pezizomycotina</taxon>
        <taxon>Pezizomycetes</taxon>
        <taxon>Pezizales</taxon>
        <taxon>Discinaceae</taxon>
        <taxon>Discina</taxon>
    </lineage>
</organism>
<dbReference type="Pfam" id="PF00122">
    <property type="entry name" value="E1-E2_ATPase"/>
    <property type="match status" value="1"/>
</dbReference>
<dbReference type="PANTHER" id="PTHR24092">
    <property type="entry name" value="PROBABLE PHOSPHOLIPID-TRANSPORTING ATPASE"/>
    <property type="match status" value="1"/>
</dbReference>
<accession>A0ABR3GMD8</accession>
<keyword evidence="5" id="KW-1185">Reference proteome</keyword>
<evidence type="ECO:0000256" key="1">
    <source>
        <dbReference type="SAM" id="MobiDB-lite"/>
    </source>
</evidence>
<sequence length="490" mass="53574">MAGSSNNNDLLLDLDDQGRNYGNPGQPAPVPEADYPPRPSVSYDEFLGGHPSTYSQTISPLSPATRTYSQTSVLGNYQPYYPDEDTDDMYQSESRPASGYQYASASEDHNDISGVPSRQNSYGVGSVVGRVKSALGMNPEYSEMDLPLTEARPKSTATVPEAGGARKRRGSGSKFKFGFGGSKVDPSTLGPRIIHLNNPPANAVNKYVDNHVSTAKYNVATFVPKFLYEQFSKYANLFFLFTAGLQQIPNISPTNRYTTIGPLIVVLLVSAGKELVEDWKRKTQDKELNRSKARVLMGTTFETQRWINVRVGDIIRVESEEPFPADLVLMASSEPEGLCYIETANLDGETNLKIKQAIPETAGLVSPGDLSRLSGRIRSEQPNSSLYTYEATLTIDSGGGEKELPLSPEQLLLRGATLRNTPWVHGVVVFTGHETKLMRNATATPIKRTAVERTLNVQIIMLVSILLILSLVSSTGDVIKQVSFEGLILL</sequence>
<feature type="domain" description="P-type ATPase A" evidence="2">
    <location>
        <begin position="288"/>
        <end position="355"/>
    </location>
</feature>
<comment type="caution">
    <text evidence="4">The sequence shown here is derived from an EMBL/GenBank/DDBJ whole genome shotgun (WGS) entry which is preliminary data.</text>
</comment>
<name>A0ABR3GMD8_9PEZI</name>
<feature type="region of interest" description="Disordered" evidence="1">
    <location>
        <begin position="1"/>
        <end position="63"/>
    </location>
</feature>